<feature type="coiled-coil region" evidence="1">
    <location>
        <begin position="16"/>
        <end position="46"/>
    </location>
</feature>
<reference evidence="2 3" key="1">
    <citation type="submission" date="2017-03" db="EMBL/GenBank/DDBJ databases">
        <title>Genomes of endolithic fungi from Antarctica.</title>
        <authorList>
            <person name="Coleine C."/>
            <person name="Masonjones S."/>
            <person name="Stajich J.E."/>
        </authorList>
    </citation>
    <scope>NUCLEOTIDE SEQUENCE [LARGE SCALE GENOMIC DNA]</scope>
    <source>
        <strain evidence="2 3">CCFEE 5184</strain>
    </source>
</reference>
<comment type="caution">
    <text evidence="2">The sequence shown here is derived from an EMBL/GenBank/DDBJ whole genome shotgun (WGS) entry which is preliminary data.</text>
</comment>
<evidence type="ECO:0000256" key="1">
    <source>
        <dbReference type="SAM" id="Coils"/>
    </source>
</evidence>
<organism evidence="2 3">
    <name type="scientific">Friedmanniomyces simplex</name>
    <dbReference type="NCBI Taxonomy" id="329884"/>
    <lineage>
        <taxon>Eukaryota</taxon>
        <taxon>Fungi</taxon>
        <taxon>Dikarya</taxon>
        <taxon>Ascomycota</taxon>
        <taxon>Pezizomycotina</taxon>
        <taxon>Dothideomycetes</taxon>
        <taxon>Dothideomycetidae</taxon>
        <taxon>Mycosphaerellales</taxon>
        <taxon>Teratosphaeriaceae</taxon>
        <taxon>Friedmanniomyces</taxon>
    </lineage>
</organism>
<name>A0A4U0VLQ7_9PEZI</name>
<dbReference type="EMBL" id="NAJQ01001985">
    <property type="protein sequence ID" value="TKA50218.1"/>
    <property type="molecule type" value="Genomic_DNA"/>
</dbReference>
<keyword evidence="1" id="KW-0175">Coiled coil</keyword>
<dbReference type="Proteomes" id="UP000309340">
    <property type="component" value="Unassembled WGS sequence"/>
</dbReference>
<sequence>MVQPCATCKKHKRSEWERLKNERVKLRKSIEEAHEAQEKARDALNLAFAKEMRLRQQLDLLEKREAEAIAVEEASIEDQESVERAEILEEFSFGPDIPGGPILSPSTWNALDGGFDLGSEFWEMPKSYPDVGGTGVIASASS</sequence>
<accession>A0A4U0VLQ7</accession>
<dbReference type="AlphaFoldDB" id="A0A4U0VLQ7"/>
<evidence type="ECO:0000313" key="2">
    <source>
        <dbReference type="EMBL" id="TKA50218.1"/>
    </source>
</evidence>
<dbReference type="OrthoDB" id="3943416at2759"/>
<gene>
    <name evidence="2" type="ORF">B0A55_13594</name>
</gene>
<evidence type="ECO:0000313" key="3">
    <source>
        <dbReference type="Proteomes" id="UP000309340"/>
    </source>
</evidence>
<protein>
    <submittedName>
        <fullName evidence="2">Uncharacterized protein</fullName>
    </submittedName>
</protein>
<keyword evidence="3" id="KW-1185">Reference proteome</keyword>
<proteinExistence type="predicted"/>